<reference evidence="2" key="1">
    <citation type="submission" date="2020-10" db="EMBL/GenBank/DDBJ databases">
        <authorList>
            <person name="Gilroy R."/>
        </authorList>
    </citation>
    <scope>NUCLEOTIDE SEQUENCE</scope>
    <source>
        <strain evidence="2">CHK158-818</strain>
    </source>
</reference>
<sequence length="374" mass="43068">MMTKPKAPFRSAIIGSFIRPEILKEARESFKNGEINSADLREIEDKEIIKVVEKEKSAGIRAVTDGEFRRSCWNLDFFLGLEGIDKLEIDNTVLFKGQTKKSESIRVTGKIAFSDHPMLEDFEFMTSIMSGDVIIKQTLPAPAQLLNELLRNDNKTITELVYDDIQELMSDIAQAYRDAIRAFYEIGCRYMQFDDATWLNLCNDKCIEQLKQRDLDYRTLAEMYAEVNTVAFSGYPEDMVIGLNACRVPGKKYIPRDTYDKVADILFKIPVDAFFVEFDNDKSGIFESLSYVENQKVVLGLINPLSPHLEDKEMIKRRIREVARYVPMEQICLSTQSGFAPFDDTSLISEEEQWEKVKWIVEISKDMWGEDTIV</sequence>
<dbReference type="Pfam" id="PF01717">
    <property type="entry name" value="Meth_synt_2"/>
    <property type="match status" value="1"/>
</dbReference>
<dbReference type="CDD" id="cd03311">
    <property type="entry name" value="CIMS_C_terminal_like"/>
    <property type="match status" value="1"/>
</dbReference>
<gene>
    <name evidence="2" type="ORF">IAB03_01910</name>
</gene>
<accession>A0A9D1SBZ7</accession>
<dbReference type="AlphaFoldDB" id="A0A9D1SBZ7"/>
<dbReference type="InterPro" id="IPR002629">
    <property type="entry name" value="Met_Synth_C/arc"/>
</dbReference>
<dbReference type="Proteomes" id="UP000824112">
    <property type="component" value="Unassembled WGS sequence"/>
</dbReference>
<dbReference type="PANTHER" id="PTHR43844">
    <property type="entry name" value="METHIONINE SYNTHASE"/>
    <property type="match status" value="1"/>
</dbReference>
<evidence type="ECO:0000313" key="2">
    <source>
        <dbReference type="EMBL" id="HIU54546.1"/>
    </source>
</evidence>
<dbReference type="EMBL" id="DVNA01000042">
    <property type="protein sequence ID" value="HIU54546.1"/>
    <property type="molecule type" value="Genomic_DNA"/>
</dbReference>
<dbReference type="PANTHER" id="PTHR43844:SF1">
    <property type="entry name" value="METHIONINE SYNTHASE"/>
    <property type="match status" value="1"/>
</dbReference>
<comment type="caution">
    <text evidence="2">The sequence shown here is derived from an EMBL/GenBank/DDBJ whole genome shotgun (WGS) entry which is preliminary data.</text>
</comment>
<dbReference type="SUPFAM" id="SSF51726">
    <property type="entry name" value="UROD/MetE-like"/>
    <property type="match status" value="1"/>
</dbReference>
<name>A0A9D1SBZ7_9BACT</name>
<feature type="domain" description="Cobalamin-independent methionine synthase MetE C-terminal/archaeal" evidence="1">
    <location>
        <begin position="11"/>
        <end position="339"/>
    </location>
</feature>
<keyword evidence="2" id="KW-0489">Methyltransferase</keyword>
<reference evidence="2" key="2">
    <citation type="journal article" date="2021" name="PeerJ">
        <title>Extensive microbial diversity within the chicken gut microbiome revealed by metagenomics and culture.</title>
        <authorList>
            <person name="Gilroy R."/>
            <person name="Ravi A."/>
            <person name="Getino M."/>
            <person name="Pursley I."/>
            <person name="Horton D.L."/>
            <person name="Alikhan N.F."/>
            <person name="Baker D."/>
            <person name="Gharbi K."/>
            <person name="Hall N."/>
            <person name="Watson M."/>
            <person name="Adriaenssens E.M."/>
            <person name="Foster-Nyarko E."/>
            <person name="Jarju S."/>
            <person name="Secka A."/>
            <person name="Antonio M."/>
            <person name="Oren A."/>
            <person name="Chaudhuri R.R."/>
            <person name="La Ragione R."/>
            <person name="Hildebrand F."/>
            <person name="Pallen M.J."/>
        </authorList>
    </citation>
    <scope>NUCLEOTIDE SEQUENCE</scope>
    <source>
        <strain evidence="2">CHK158-818</strain>
    </source>
</reference>
<organism evidence="2 3">
    <name type="scientific">Candidatus Gallibacteroides avistercoris</name>
    <dbReference type="NCBI Taxonomy" id="2840833"/>
    <lineage>
        <taxon>Bacteria</taxon>
        <taxon>Pseudomonadati</taxon>
        <taxon>Bacteroidota</taxon>
        <taxon>Bacteroidia</taxon>
        <taxon>Bacteroidales</taxon>
        <taxon>Bacteroidaceae</taxon>
        <taxon>Bacteroidaceae incertae sedis</taxon>
        <taxon>Candidatus Gallibacteroides</taxon>
    </lineage>
</organism>
<dbReference type="InterPro" id="IPR038071">
    <property type="entry name" value="UROD/MetE-like_sf"/>
</dbReference>
<evidence type="ECO:0000259" key="1">
    <source>
        <dbReference type="Pfam" id="PF01717"/>
    </source>
</evidence>
<dbReference type="NCBIfam" id="NF005085">
    <property type="entry name" value="PRK06520.1"/>
    <property type="match status" value="1"/>
</dbReference>
<keyword evidence="2" id="KW-0808">Transferase</keyword>
<dbReference type="EC" id="2.1.1.14" evidence="2"/>
<dbReference type="GO" id="GO:0008270">
    <property type="term" value="F:zinc ion binding"/>
    <property type="evidence" value="ECO:0007669"/>
    <property type="project" value="InterPro"/>
</dbReference>
<protein>
    <submittedName>
        <fullName evidence="2">5-methyltetrahydropteroyltriglutamate--homocysteine S-methyltransferase</fullName>
        <ecNumber evidence="2">2.1.1.14</ecNumber>
    </submittedName>
</protein>
<dbReference type="Gene3D" id="3.20.20.210">
    <property type="match status" value="1"/>
</dbReference>
<dbReference type="GO" id="GO:0009086">
    <property type="term" value="P:methionine biosynthetic process"/>
    <property type="evidence" value="ECO:0007669"/>
    <property type="project" value="InterPro"/>
</dbReference>
<evidence type="ECO:0000313" key="3">
    <source>
        <dbReference type="Proteomes" id="UP000824112"/>
    </source>
</evidence>
<dbReference type="GO" id="GO:0003871">
    <property type="term" value="F:5-methyltetrahydropteroyltriglutamate-homocysteine S-methyltransferase activity"/>
    <property type="evidence" value="ECO:0007669"/>
    <property type="project" value="UniProtKB-EC"/>
</dbReference>
<dbReference type="GO" id="GO:0032259">
    <property type="term" value="P:methylation"/>
    <property type="evidence" value="ECO:0007669"/>
    <property type="project" value="UniProtKB-KW"/>
</dbReference>
<proteinExistence type="predicted"/>